<comment type="caution">
    <text evidence="9">The sequence shown here is derived from an EMBL/GenBank/DDBJ whole genome shotgun (WGS) entry which is preliminary data.</text>
</comment>
<proteinExistence type="predicted"/>
<sequence>MASFSGGFGIQTTEVVRKLLFLYIGVFILEFILKFAYPPLLINILTFVGLSPGLVLDHFFVWQILTYNILHDPNSILHILFQMLALWMFGSSLEAHWGTRNFVKYYLFCVFGGGILPILTHVAGFHSAGVIGTSAAVGGMIIAYGLIWPNRELLIFGLFPMKAKYYSILFLVILGFVSLSSGVPVSSEIGGALFGILYFIYYTKIKYRFGISLPSFSFSRWRQKRKMNRWQDEMKNREKAKEEVDRLLEKISKEGINSLNRKEKKFLKEASAKYYDAQQH</sequence>
<reference evidence="9 10" key="1">
    <citation type="submission" date="2024-09" db="EMBL/GenBank/DDBJ databases">
        <title>Taxonomic and Genotyping Characterization of Leptospira Strains isolated from Multiple Sources in Colombia highlights the importance of intermediate species.</title>
        <authorList>
            <person name="Torres Higuera L."/>
            <person name="Rojas Tapias D."/>
            <person name="Jimenez Velasquez S."/>
            <person name="Renjifo Ibanez C."/>
        </authorList>
    </citation>
    <scope>NUCLEOTIDE SEQUENCE [LARGE SCALE GENOMIC DNA]</scope>
    <source>
        <strain evidence="9 10">Lep080</strain>
    </source>
</reference>
<feature type="transmembrane region" description="Helical" evidence="6">
    <location>
        <begin position="168"/>
        <end position="199"/>
    </location>
</feature>
<evidence type="ECO:0000256" key="4">
    <source>
        <dbReference type="ARBA" id="ARBA00023136"/>
    </source>
</evidence>
<dbReference type="PANTHER" id="PTHR43066:SF11">
    <property type="entry name" value="PEPTIDASE S54 RHOMBOID DOMAIN-CONTAINING PROTEIN"/>
    <property type="match status" value="1"/>
</dbReference>
<dbReference type="GO" id="GO:0008233">
    <property type="term" value="F:peptidase activity"/>
    <property type="evidence" value="ECO:0007669"/>
    <property type="project" value="UniProtKB-KW"/>
</dbReference>
<dbReference type="GO" id="GO:0006508">
    <property type="term" value="P:proteolysis"/>
    <property type="evidence" value="ECO:0007669"/>
    <property type="project" value="UniProtKB-KW"/>
</dbReference>
<keyword evidence="5" id="KW-0175">Coiled coil</keyword>
<evidence type="ECO:0000259" key="7">
    <source>
        <dbReference type="Pfam" id="PF01694"/>
    </source>
</evidence>
<feature type="transmembrane region" description="Helical" evidence="6">
    <location>
        <begin position="44"/>
        <end position="64"/>
    </location>
</feature>
<feature type="domain" description="Peptidase S54 rhomboid" evidence="7">
    <location>
        <begin position="61"/>
        <end position="202"/>
    </location>
</feature>
<dbReference type="EMBL" id="JBHILJ010000014">
    <property type="protein sequence ID" value="MFB5738361.1"/>
    <property type="molecule type" value="Genomic_DNA"/>
</dbReference>
<evidence type="ECO:0000313" key="9">
    <source>
        <dbReference type="EMBL" id="MFB5738361.1"/>
    </source>
</evidence>
<gene>
    <name evidence="9" type="ORF">ACE5IX_17730</name>
</gene>
<feature type="transmembrane region" description="Helical" evidence="6">
    <location>
        <begin position="105"/>
        <end position="123"/>
    </location>
</feature>
<evidence type="ECO:0000256" key="6">
    <source>
        <dbReference type="SAM" id="Phobius"/>
    </source>
</evidence>
<feature type="coiled-coil region" evidence="5">
    <location>
        <begin position="227"/>
        <end position="257"/>
    </location>
</feature>
<keyword evidence="2 6" id="KW-0812">Transmembrane</keyword>
<feature type="transmembrane region" description="Helical" evidence="6">
    <location>
        <begin position="76"/>
        <end position="93"/>
    </location>
</feature>
<name>A0ABV5BSU8_9LEPT</name>
<protein>
    <submittedName>
        <fullName evidence="9">Rhomboid family intramembrane serine protease</fullName>
        <ecNumber evidence="9">3.4.21.105</ecNumber>
    </submittedName>
</protein>
<keyword evidence="9" id="KW-0645">Protease</keyword>
<dbReference type="PANTHER" id="PTHR43066">
    <property type="entry name" value="RHOMBOID-RELATED PROTEIN"/>
    <property type="match status" value="1"/>
</dbReference>
<keyword evidence="4 6" id="KW-0472">Membrane</keyword>
<evidence type="ECO:0000259" key="8">
    <source>
        <dbReference type="Pfam" id="PF20216"/>
    </source>
</evidence>
<dbReference type="InterPro" id="IPR035952">
    <property type="entry name" value="Rhomboid-like_sf"/>
</dbReference>
<evidence type="ECO:0000256" key="2">
    <source>
        <dbReference type="ARBA" id="ARBA00022692"/>
    </source>
</evidence>
<evidence type="ECO:0000256" key="5">
    <source>
        <dbReference type="SAM" id="Coils"/>
    </source>
</evidence>
<accession>A0ABV5BSU8</accession>
<evidence type="ECO:0000256" key="1">
    <source>
        <dbReference type="ARBA" id="ARBA00004141"/>
    </source>
</evidence>
<dbReference type="InterPro" id="IPR022764">
    <property type="entry name" value="Peptidase_S54_rhomboid_dom"/>
</dbReference>
<keyword evidence="10" id="KW-1185">Reference proteome</keyword>
<dbReference type="SUPFAM" id="SSF144091">
    <property type="entry name" value="Rhomboid-like"/>
    <property type="match status" value="1"/>
</dbReference>
<organism evidence="9 10">
    <name type="scientific">Leptospira wolffii</name>
    <dbReference type="NCBI Taxonomy" id="409998"/>
    <lineage>
        <taxon>Bacteria</taxon>
        <taxon>Pseudomonadati</taxon>
        <taxon>Spirochaetota</taxon>
        <taxon>Spirochaetia</taxon>
        <taxon>Leptospirales</taxon>
        <taxon>Leptospiraceae</taxon>
        <taxon>Leptospira</taxon>
    </lineage>
</organism>
<feature type="domain" description="DUF6576" evidence="8">
    <location>
        <begin position="236"/>
        <end position="272"/>
    </location>
</feature>
<keyword evidence="9" id="KW-0378">Hydrolase</keyword>
<dbReference type="Pfam" id="PF01694">
    <property type="entry name" value="Rhomboid"/>
    <property type="match status" value="1"/>
</dbReference>
<dbReference type="Gene3D" id="1.20.1540.10">
    <property type="entry name" value="Rhomboid-like"/>
    <property type="match status" value="1"/>
</dbReference>
<feature type="transmembrane region" description="Helical" evidence="6">
    <location>
        <begin position="20"/>
        <end position="37"/>
    </location>
</feature>
<dbReference type="Pfam" id="PF20216">
    <property type="entry name" value="DUF6576"/>
    <property type="match status" value="1"/>
</dbReference>
<comment type="subcellular location">
    <subcellularLocation>
        <location evidence="1">Membrane</location>
        <topology evidence="1">Multi-pass membrane protein</topology>
    </subcellularLocation>
</comment>
<dbReference type="RefSeq" id="WP_016547476.1">
    <property type="nucleotide sequence ID" value="NZ_JBHILI010000012.1"/>
</dbReference>
<feature type="transmembrane region" description="Helical" evidence="6">
    <location>
        <begin position="129"/>
        <end position="147"/>
    </location>
</feature>
<evidence type="ECO:0000313" key="10">
    <source>
        <dbReference type="Proteomes" id="UP001580391"/>
    </source>
</evidence>
<evidence type="ECO:0000256" key="3">
    <source>
        <dbReference type="ARBA" id="ARBA00022989"/>
    </source>
</evidence>
<dbReference type="EC" id="3.4.21.105" evidence="9"/>
<dbReference type="InterPro" id="IPR046483">
    <property type="entry name" value="DUF6576"/>
</dbReference>
<dbReference type="Proteomes" id="UP001580391">
    <property type="component" value="Unassembled WGS sequence"/>
</dbReference>
<keyword evidence="3 6" id="KW-1133">Transmembrane helix</keyword>